<dbReference type="CDD" id="cd00303">
    <property type="entry name" value="retropepsin_like"/>
    <property type="match status" value="1"/>
</dbReference>
<evidence type="ECO:0000313" key="4">
    <source>
        <dbReference type="EMBL" id="GEU68485.1"/>
    </source>
</evidence>
<sequence>MIGDLNEYKEPCEKNTKKTCSNTFYKPYLDAQEVKDIYEVINKEYSPIPIPARRDIDNPNELCKTEEFTVVRLSIGNDDEFVTIGPSKISTIERTPGSISCIYHELFSRKDRGWELQNIVQQIVTHVTNNVNNANANGGNGNGRSENGGNNNGCTYNEFLAYKLSDFDGKGARKGKRLWSQASEDAHGMIIRERRWDKDLYRWFLLRMSTLAFILSVASVFIIILKVDLTGYAIIIKNHVTLLEIVMRQLGKWHLAPVNAMKMESNQRTCYECGSLDHFRNTCPKFNQAPSQVGNRLTIKDNFATVLFDSGADFSIISTEFVPLLNMKPSIVKYGYVIKVADGKKVEVDMIIRDCKLELGNSLFVKDLIPLGHGSFDVIVGMDWLSKHKVEIVFHEKVVRIPLAKGEVLRVQGERTSENSKTLMSMKLDEQKLGDILVVRDFPKLGVHEEDIPKTAFRTRYGHFEFMVMPFGLTKAPVVFIDLMN</sequence>
<keyword evidence="1" id="KW-0863">Zinc-finger</keyword>
<dbReference type="InterPro" id="IPR001878">
    <property type="entry name" value="Znf_CCHC"/>
</dbReference>
<accession>A0A6L2M839</accession>
<dbReference type="Pfam" id="PF08284">
    <property type="entry name" value="RVP_2"/>
    <property type="match status" value="1"/>
</dbReference>
<keyword evidence="2" id="KW-0472">Membrane</keyword>
<proteinExistence type="predicted"/>
<feature type="transmembrane region" description="Helical" evidence="2">
    <location>
        <begin position="204"/>
        <end position="225"/>
    </location>
</feature>
<comment type="caution">
    <text evidence="4">The sequence shown here is derived from an EMBL/GenBank/DDBJ whole genome shotgun (WGS) entry which is preliminary data.</text>
</comment>
<dbReference type="AlphaFoldDB" id="A0A6L2M839"/>
<evidence type="ECO:0000256" key="2">
    <source>
        <dbReference type="SAM" id="Phobius"/>
    </source>
</evidence>
<dbReference type="InterPro" id="IPR043502">
    <property type="entry name" value="DNA/RNA_pol_sf"/>
</dbReference>
<dbReference type="Gene3D" id="3.10.10.10">
    <property type="entry name" value="HIV Type 1 Reverse Transcriptase, subunit A, domain 1"/>
    <property type="match status" value="1"/>
</dbReference>
<dbReference type="InterPro" id="IPR043128">
    <property type="entry name" value="Rev_trsase/Diguanyl_cyclase"/>
</dbReference>
<dbReference type="SUPFAM" id="SSF56672">
    <property type="entry name" value="DNA/RNA polymerases"/>
    <property type="match status" value="1"/>
</dbReference>
<dbReference type="GO" id="GO:0003676">
    <property type="term" value="F:nucleic acid binding"/>
    <property type="evidence" value="ECO:0007669"/>
    <property type="project" value="InterPro"/>
</dbReference>
<protein>
    <recommendedName>
        <fullName evidence="3">CCHC-type domain-containing protein</fullName>
    </recommendedName>
</protein>
<dbReference type="GO" id="GO:0006508">
    <property type="term" value="P:proteolysis"/>
    <property type="evidence" value="ECO:0007669"/>
    <property type="project" value="InterPro"/>
</dbReference>
<keyword evidence="1" id="KW-0479">Metal-binding</keyword>
<dbReference type="SUPFAM" id="SSF57756">
    <property type="entry name" value="Retrovirus zinc finger-like domains"/>
    <property type="match status" value="1"/>
</dbReference>
<feature type="domain" description="CCHC-type" evidence="3">
    <location>
        <begin position="270"/>
        <end position="285"/>
    </location>
</feature>
<dbReference type="PROSITE" id="PS00141">
    <property type="entry name" value="ASP_PROTEASE"/>
    <property type="match status" value="1"/>
</dbReference>
<name>A0A6L2M839_TANCI</name>
<evidence type="ECO:0000256" key="1">
    <source>
        <dbReference type="PROSITE-ProRule" id="PRU00047"/>
    </source>
</evidence>
<dbReference type="SUPFAM" id="SSF50630">
    <property type="entry name" value="Acid proteases"/>
    <property type="match status" value="1"/>
</dbReference>
<dbReference type="PANTHER" id="PTHR15503">
    <property type="entry name" value="LDOC1 RELATED"/>
    <property type="match status" value="1"/>
</dbReference>
<dbReference type="InterPro" id="IPR021109">
    <property type="entry name" value="Peptidase_aspartic_dom_sf"/>
</dbReference>
<keyword evidence="2" id="KW-0812">Transmembrane</keyword>
<dbReference type="InterPro" id="IPR036875">
    <property type="entry name" value="Znf_CCHC_sf"/>
</dbReference>
<dbReference type="EMBL" id="BKCJ010005759">
    <property type="protein sequence ID" value="GEU68485.1"/>
    <property type="molecule type" value="Genomic_DNA"/>
</dbReference>
<gene>
    <name evidence="4" type="ORF">Tci_040463</name>
</gene>
<dbReference type="GO" id="GO:0008270">
    <property type="term" value="F:zinc ion binding"/>
    <property type="evidence" value="ECO:0007669"/>
    <property type="project" value="UniProtKB-KW"/>
</dbReference>
<reference evidence="4" key="1">
    <citation type="journal article" date="2019" name="Sci. Rep.">
        <title>Draft genome of Tanacetum cinerariifolium, the natural source of mosquito coil.</title>
        <authorList>
            <person name="Yamashiro T."/>
            <person name="Shiraishi A."/>
            <person name="Satake H."/>
            <person name="Nakayama K."/>
        </authorList>
    </citation>
    <scope>NUCLEOTIDE SEQUENCE</scope>
</reference>
<dbReference type="Gene3D" id="2.40.70.10">
    <property type="entry name" value="Acid Proteases"/>
    <property type="match status" value="1"/>
</dbReference>
<keyword evidence="1" id="KW-0862">Zinc</keyword>
<dbReference type="InterPro" id="IPR032567">
    <property type="entry name" value="RTL1-rel"/>
</dbReference>
<dbReference type="PANTHER" id="PTHR15503:SF45">
    <property type="entry name" value="RNA-DIRECTED DNA POLYMERASE HOMOLOG"/>
    <property type="match status" value="1"/>
</dbReference>
<organism evidence="4">
    <name type="scientific">Tanacetum cinerariifolium</name>
    <name type="common">Dalmatian daisy</name>
    <name type="synonym">Chrysanthemum cinerariifolium</name>
    <dbReference type="NCBI Taxonomy" id="118510"/>
    <lineage>
        <taxon>Eukaryota</taxon>
        <taxon>Viridiplantae</taxon>
        <taxon>Streptophyta</taxon>
        <taxon>Embryophyta</taxon>
        <taxon>Tracheophyta</taxon>
        <taxon>Spermatophyta</taxon>
        <taxon>Magnoliopsida</taxon>
        <taxon>eudicotyledons</taxon>
        <taxon>Gunneridae</taxon>
        <taxon>Pentapetalae</taxon>
        <taxon>asterids</taxon>
        <taxon>campanulids</taxon>
        <taxon>Asterales</taxon>
        <taxon>Asteraceae</taxon>
        <taxon>Asteroideae</taxon>
        <taxon>Anthemideae</taxon>
        <taxon>Anthemidinae</taxon>
        <taxon>Tanacetum</taxon>
    </lineage>
</organism>
<dbReference type="InterPro" id="IPR001969">
    <property type="entry name" value="Aspartic_peptidase_AS"/>
</dbReference>
<dbReference type="Gene3D" id="3.30.70.270">
    <property type="match status" value="1"/>
</dbReference>
<dbReference type="PROSITE" id="PS50158">
    <property type="entry name" value="ZF_CCHC"/>
    <property type="match status" value="1"/>
</dbReference>
<keyword evidence="2" id="KW-1133">Transmembrane helix</keyword>
<evidence type="ECO:0000259" key="3">
    <source>
        <dbReference type="PROSITE" id="PS50158"/>
    </source>
</evidence>
<dbReference type="GO" id="GO:0004190">
    <property type="term" value="F:aspartic-type endopeptidase activity"/>
    <property type="evidence" value="ECO:0007669"/>
    <property type="project" value="InterPro"/>
</dbReference>